<dbReference type="InterPro" id="IPR011022">
    <property type="entry name" value="Arrestin_C-like"/>
</dbReference>
<dbReference type="GeneID" id="62195042"/>
<name>A0A875S516_EENNA</name>
<evidence type="ECO:0000256" key="1">
    <source>
        <dbReference type="SAM" id="MobiDB-lite"/>
    </source>
</evidence>
<feature type="region of interest" description="Disordered" evidence="1">
    <location>
        <begin position="656"/>
        <end position="688"/>
    </location>
</feature>
<gene>
    <name evidence="3" type="ORF">FOA43_001641</name>
</gene>
<feature type="compositionally biased region" description="Basic and acidic residues" evidence="1">
    <location>
        <begin position="752"/>
        <end position="762"/>
    </location>
</feature>
<proteinExistence type="predicted"/>
<reference evidence="3" key="1">
    <citation type="submission" date="2020-10" db="EMBL/GenBank/DDBJ databases">
        <authorList>
            <person name="Roach M.J.R."/>
        </authorList>
    </citation>
    <scope>NUCLEOTIDE SEQUENCE</scope>
    <source>
        <strain evidence="3">CBS 1945</strain>
    </source>
</reference>
<feature type="compositionally biased region" description="Polar residues" evidence="1">
    <location>
        <begin position="721"/>
        <end position="732"/>
    </location>
</feature>
<dbReference type="InterPro" id="IPR014752">
    <property type="entry name" value="Arrestin-like_C"/>
</dbReference>
<sequence>MFAFSKGSQQIKPSLFDIRIHSADRNILFLEGQTAEANSLVISGHVVFALPETVMIKSVSLSLLGTFRLDFLESFQDDTGKIIAACPIRRENEVVKCVWKNLLTSAHGELLKTGCEEKDGKADSFAPVASQLAGRLTGSRSKKPIIMFFSENIPSGETPFPGTSDSSLLYELPRGNYSLPFEVMLPGNIPETVEGLRCGVVLYRLQSILECSKQFRKDSRTSKYLRIFRRPLTTEVTLCEDCSVENTWPGKMQYEVRLPRRAIPLGGRTKIHILIIPLTKGLKLGKMTASVQQYFSLKGDDDESFEDEKTVYKCTLPAVSMEDLSPDKWSLEAKISLPSNLKLCTPDIDLKDEIIRVRHKLIVDINIINPDGHTSQIKSKLPVIFYISGREMLLGRNAYVDHNGRVRFKVGTTKLFHQPREDAQDSDVVSTPCEGLSPLPAQQSQSEQDHRQPQIDSQVAQSERHHHIHCHHHGSEEIRIDPNYDFGRELEPDSPNNEDLETSQFLPSYEDSSRDLYLDPQLVSPMGSPMVSPMPVSDESSAGSYFDIDPMLLHRAPNSVSLSPAIQYISRVNSAVGIPKFGGFINKVPPYNSVYDYDYSVSTDPAPPYESISTPETDTLSEEGSGILGEIQSEATSEIEFSDHLIRKVVEGRHNMPNIGSSRTHINTTGSHLRLSSPSSSDSIPPLRKTLSSTQYRLPVAGSQGFYRNLSSDHINHRPVSATSSSANSTKQEPVRLSAPPKTIFSLNLPSELHEKSEEGTS</sequence>
<protein>
    <recommendedName>
        <fullName evidence="2">Arrestin C-terminal-like domain-containing protein</fullName>
    </recommendedName>
</protein>
<dbReference type="Pfam" id="PF02752">
    <property type="entry name" value="Arrestin_C"/>
    <property type="match status" value="1"/>
</dbReference>
<dbReference type="Proteomes" id="UP000662931">
    <property type="component" value="Chromosome 1"/>
</dbReference>
<dbReference type="InterPro" id="IPR050357">
    <property type="entry name" value="Arrestin_domain-protein"/>
</dbReference>
<dbReference type="EMBL" id="CP064812">
    <property type="protein sequence ID" value="QPG74314.1"/>
    <property type="molecule type" value="Genomic_DNA"/>
</dbReference>
<evidence type="ECO:0000313" key="3">
    <source>
        <dbReference type="EMBL" id="QPG74314.1"/>
    </source>
</evidence>
<dbReference type="AlphaFoldDB" id="A0A875S516"/>
<accession>A0A875S516</accession>
<feature type="region of interest" description="Disordered" evidence="1">
    <location>
        <begin position="417"/>
        <end position="479"/>
    </location>
</feature>
<feature type="compositionally biased region" description="Low complexity" evidence="1">
    <location>
        <begin position="671"/>
        <end position="687"/>
    </location>
</feature>
<dbReference type="GO" id="GO:0031625">
    <property type="term" value="F:ubiquitin protein ligase binding"/>
    <property type="evidence" value="ECO:0007669"/>
    <property type="project" value="TreeGrafter"/>
</dbReference>
<organism evidence="3 4">
    <name type="scientific">Eeniella nana</name>
    <name type="common">Yeast</name>
    <name type="synonym">Brettanomyces nanus</name>
    <dbReference type="NCBI Taxonomy" id="13502"/>
    <lineage>
        <taxon>Eukaryota</taxon>
        <taxon>Fungi</taxon>
        <taxon>Dikarya</taxon>
        <taxon>Ascomycota</taxon>
        <taxon>Saccharomycotina</taxon>
        <taxon>Pichiomycetes</taxon>
        <taxon>Pichiales</taxon>
        <taxon>Pichiaceae</taxon>
        <taxon>Brettanomyces</taxon>
    </lineage>
</organism>
<feature type="compositionally biased region" description="Polar residues" evidence="1">
    <location>
        <begin position="658"/>
        <end position="670"/>
    </location>
</feature>
<evidence type="ECO:0000313" key="4">
    <source>
        <dbReference type="Proteomes" id="UP000662931"/>
    </source>
</evidence>
<dbReference type="SMART" id="SM01017">
    <property type="entry name" value="Arrestin_C"/>
    <property type="match status" value="1"/>
</dbReference>
<feature type="region of interest" description="Disordered" evidence="1">
    <location>
        <begin position="717"/>
        <end position="762"/>
    </location>
</feature>
<feature type="domain" description="Arrestin C-terminal-like" evidence="2">
    <location>
        <begin position="248"/>
        <end position="390"/>
    </location>
</feature>
<dbReference type="OrthoDB" id="2333384at2759"/>
<dbReference type="KEGG" id="bnn:FOA43_001641"/>
<keyword evidence="4" id="KW-1185">Reference proteome</keyword>
<evidence type="ECO:0000259" key="2">
    <source>
        <dbReference type="SMART" id="SM01017"/>
    </source>
</evidence>
<dbReference type="GO" id="GO:0030674">
    <property type="term" value="F:protein-macromolecule adaptor activity"/>
    <property type="evidence" value="ECO:0007669"/>
    <property type="project" value="TreeGrafter"/>
</dbReference>
<dbReference type="GO" id="GO:0070086">
    <property type="term" value="P:ubiquitin-dependent endocytosis"/>
    <property type="evidence" value="ECO:0007669"/>
    <property type="project" value="TreeGrafter"/>
</dbReference>
<dbReference type="PANTHER" id="PTHR11188">
    <property type="entry name" value="ARRESTIN DOMAIN CONTAINING PROTEIN"/>
    <property type="match status" value="1"/>
</dbReference>
<dbReference type="Gene3D" id="2.60.40.640">
    <property type="match status" value="1"/>
</dbReference>
<dbReference type="GO" id="GO:0005829">
    <property type="term" value="C:cytosol"/>
    <property type="evidence" value="ECO:0007669"/>
    <property type="project" value="TreeGrafter"/>
</dbReference>
<dbReference type="PANTHER" id="PTHR11188:SF62">
    <property type="entry name" value="ARRESTIN-RELATED TRAFFICKING ADAPTER 5"/>
    <property type="match status" value="1"/>
</dbReference>
<dbReference type="GO" id="GO:0005886">
    <property type="term" value="C:plasma membrane"/>
    <property type="evidence" value="ECO:0007669"/>
    <property type="project" value="TreeGrafter"/>
</dbReference>
<dbReference type="RefSeq" id="XP_038777879.1">
    <property type="nucleotide sequence ID" value="XM_038921951.1"/>
</dbReference>